<dbReference type="KEGG" id="mea:Mex_2p1043"/>
<accession>C5B5U4</accession>
<name>C5B5U4_METEA</name>
<keyword evidence="1" id="KW-0614">Plasmid</keyword>
<dbReference type="EMBL" id="CP001511">
    <property type="protein sequence ID" value="ACS43826.1"/>
    <property type="molecule type" value="Genomic_DNA"/>
</dbReference>
<geneLocation type="plasmid" evidence="1 2">
    <name>megaplasmid</name>
</geneLocation>
<evidence type="ECO:0000313" key="1">
    <source>
        <dbReference type="EMBL" id="ACS43826.1"/>
    </source>
</evidence>
<keyword evidence="2" id="KW-1185">Reference proteome</keyword>
<proteinExistence type="predicted"/>
<dbReference type="Proteomes" id="UP000009081">
    <property type="component" value="Plasmid megaplasmid"/>
</dbReference>
<gene>
    <name evidence="1" type="ordered locus">MexAM1_META2p1043</name>
</gene>
<dbReference type="RefSeq" id="WP_003602289.1">
    <property type="nucleotide sequence ID" value="NC_012811.1"/>
</dbReference>
<sequence length="230" mass="24038">MESAETERRRIAMITREEALKALSAAWPEGLTAKEVYFAARPPVTDEDRAVSGSAYASKAIEGLIREGLVGRAQEKAGRSAIYRTSGKPLTPAGEAGLGVREVSHGEDAPALEEWLQTALAAPAAADPDALTKDLPVTAVGLLRASRHSSDGADRIAAALLRKLQAPKPGSRAEVVKVKAAEGIAWARAAGIDDLTMAAEIVSSTGMDARPEEIVHLVAGMPGSSRQAAR</sequence>
<dbReference type="AlphaFoldDB" id="C5B5U4"/>
<reference evidence="1 2" key="1">
    <citation type="journal article" date="2009" name="PLoS ONE">
        <title>Methylobacterium genome sequences: a reference blueprint to investigate microbial metabolism of C1 compounds from natural and industrial sources.</title>
        <authorList>
            <person name="Vuilleumier S."/>
            <person name="Chistoserdova L."/>
            <person name="Lee M.-C."/>
            <person name="Bringel F."/>
            <person name="Lajus A."/>
            <person name="Zhou Y."/>
            <person name="Gourion B."/>
            <person name="Barbe V."/>
            <person name="Chang J."/>
            <person name="Cruveiller S."/>
            <person name="Dossat C."/>
            <person name="Gillett W."/>
            <person name="Gruffaz C."/>
            <person name="Haugen E."/>
            <person name="Hourcade E."/>
            <person name="Levy R."/>
            <person name="Mangenot S."/>
            <person name="Muller E."/>
            <person name="Nadalig T."/>
            <person name="Pagni M."/>
            <person name="Penny C."/>
            <person name="Peyraud R."/>
            <person name="Robinson D.G."/>
            <person name="Roche D."/>
            <person name="Rouy Z."/>
            <person name="Saenampechek C."/>
            <person name="Salvignol G."/>
            <person name="Vallenet D."/>
            <person name="Wu Z."/>
            <person name="Marx C.J."/>
            <person name="Vorholt J.A."/>
            <person name="Olson M.V."/>
            <person name="Kaul R."/>
            <person name="Weissenbach J."/>
            <person name="Medigue C."/>
            <person name="Lidstrom M.E."/>
        </authorList>
    </citation>
    <scope>NUCLEOTIDE SEQUENCE [LARGE SCALE GENOMIC DNA]</scope>
    <source>
        <strain evidence="2">ATCC 14718 / DSM 1338 / JCM 2805 / NCIMB 9133 / AM1</strain>
    </source>
</reference>
<protein>
    <submittedName>
        <fullName evidence="1">Uncharacterized protein</fullName>
    </submittedName>
</protein>
<evidence type="ECO:0000313" key="2">
    <source>
        <dbReference type="Proteomes" id="UP000009081"/>
    </source>
</evidence>
<organism evidence="1 2">
    <name type="scientific">Methylorubrum extorquens (strain ATCC 14718 / DSM 1338 / JCM 2805 / NCIMB 9133 / AM1)</name>
    <name type="common">Methylobacterium extorquens</name>
    <dbReference type="NCBI Taxonomy" id="272630"/>
    <lineage>
        <taxon>Bacteria</taxon>
        <taxon>Pseudomonadati</taxon>
        <taxon>Pseudomonadota</taxon>
        <taxon>Alphaproteobacteria</taxon>
        <taxon>Hyphomicrobiales</taxon>
        <taxon>Methylobacteriaceae</taxon>
        <taxon>Methylorubrum</taxon>
    </lineage>
</organism>
<dbReference type="HOGENOM" id="CLU_1203695_0_0_5"/>